<dbReference type="AlphaFoldDB" id="A0AAD8Z447"/>
<sequence>MVSHSLNWEVWKPDRSFSLCLKHTDFLMCSGLLVHIVSPERLCRSSPGIPSSVPECLRLCPRVSPALCPSVSGFVPECLRLCARVSPALSPSVSRRAQTIVSSIGKALCSTPQTPPLCSSDSAPAYPDKQK</sequence>
<dbReference type="Proteomes" id="UP001239994">
    <property type="component" value="Unassembled WGS sequence"/>
</dbReference>
<organism evidence="1 2">
    <name type="scientific">Electrophorus voltai</name>
    <dbReference type="NCBI Taxonomy" id="2609070"/>
    <lineage>
        <taxon>Eukaryota</taxon>
        <taxon>Metazoa</taxon>
        <taxon>Chordata</taxon>
        <taxon>Craniata</taxon>
        <taxon>Vertebrata</taxon>
        <taxon>Euteleostomi</taxon>
        <taxon>Actinopterygii</taxon>
        <taxon>Neopterygii</taxon>
        <taxon>Teleostei</taxon>
        <taxon>Ostariophysi</taxon>
        <taxon>Gymnotiformes</taxon>
        <taxon>Gymnotoidei</taxon>
        <taxon>Gymnotidae</taxon>
        <taxon>Electrophorus</taxon>
    </lineage>
</organism>
<evidence type="ECO:0000313" key="2">
    <source>
        <dbReference type="Proteomes" id="UP001239994"/>
    </source>
</evidence>
<comment type="caution">
    <text evidence="1">The sequence shown here is derived from an EMBL/GenBank/DDBJ whole genome shotgun (WGS) entry which is preliminary data.</text>
</comment>
<name>A0AAD8Z447_9TELE</name>
<keyword evidence="2" id="KW-1185">Reference proteome</keyword>
<evidence type="ECO:0000313" key="1">
    <source>
        <dbReference type="EMBL" id="KAK1792141.1"/>
    </source>
</evidence>
<proteinExistence type="predicted"/>
<reference evidence="1" key="1">
    <citation type="submission" date="2023-03" db="EMBL/GenBank/DDBJ databases">
        <title>Electrophorus voltai genome.</title>
        <authorList>
            <person name="Bian C."/>
        </authorList>
    </citation>
    <scope>NUCLEOTIDE SEQUENCE</scope>
    <source>
        <strain evidence="1">CB-2022</strain>
        <tissue evidence="1">Muscle</tissue>
    </source>
</reference>
<dbReference type="EMBL" id="JAROKS010000019">
    <property type="protein sequence ID" value="KAK1792141.1"/>
    <property type="molecule type" value="Genomic_DNA"/>
</dbReference>
<gene>
    <name evidence="1" type="ORF">P4O66_001917</name>
</gene>
<protein>
    <submittedName>
        <fullName evidence="1">Uncharacterized protein</fullName>
    </submittedName>
</protein>
<accession>A0AAD8Z447</accession>